<dbReference type="PANTHER" id="PTHR10584">
    <property type="entry name" value="SUGAR KINASE"/>
    <property type="match status" value="1"/>
</dbReference>
<dbReference type="OrthoDB" id="9788681at2"/>
<feature type="domain" description="Carbohydrate kinase PfkB" evidence="3">
    <location>
        <begin position="35"/>
        <end position="293"/>
    </location>
</feature>
<evidence type="ECO:0000256" key="1">
    <source>
        <dbReference type="ARBA" id="ARBA00022679"/>
    </source>
</evidence>
<sequence length="319" mass="35152">MSIYLTGSIAFDYLMSFPGYFKDHILPEHLESISLSFLVDDMVRRPGGVAANIAYTLGLLCEHPKLVATAGVDFTEYRQSLESAGVDTSGVRIIEDKFTASFFVNTDRSNAQIASFYAGAMADAAIISMHDLGLTAEDIVVISPNAPDAMVKYAQECQDLNVPYIFDPSQQIIRLDEKDLVQGISGAHALFVNDYEFELLQKHSKLSAEEILNQLSFVVITMGEQGSRVFKDGKFLSNVPAFPPKQILDPTGIGDAFRAGFLKGYVHGLNLVLCAQMGALAATYSLEEMGPQTQCYLVDEFVNRFRTYFDDQGALDVFQ</sequence>
<dbReference type="GO" id="GO:0004001">
    <property type="term" value="F:adenosine kinase activity"/>
    <property type="evidence" value="ECO:0007669"/>
    <property type="project" value="UniProtKB-EC"/>
</dbReference>
<protein>
    <submittedName>
        <fullName evidence="4">Adenosine kinase</fullName>
        <ecNumber evidence="4">2.7.1.20</ecNumber>
    </submittedName>
</protein>
<evidence type="ECO:0000259" key="3">
    <source>
        <dbReference type="Pfam" id="PF00294"/>
    </source>
</evidence>
<dbReference type="InterPro" id="IPR029056">
    <property type="entry name" value="Ribokinase-like"/>
</dbReference>
<dbReference type="CDD" id="cd01942">
    <property type="entry name" value="ribokinase_group_A"/>
    <property type="match status" value="1"/>
</dbReference>
<dbReference type="Proteomes" id="UP000195514">
    <property type="component" value="Chromosome I"/>
</dbReference>
<dbReference type="Pfam" id="PF00294">
    <property type="entry name" value="PfkB"/>
    <property type="match status" value="1"/>
</dbReference>
<evidence type="ECO:0000313" key="4">
    <source>
        <dbReference type="EMBL" id="SMX54775.1"/>
    </source>
</evidence>
<dbReference type="Gene3D" id="3.40.1190.20">
    <property type="match status" value="1"/>
</dbReference>
<dbReference type="RefSeq" id="WP_087862593.1">
    <property type="nucleotide sequence ID" value="NZ_LT859958.1"/>
</dbReference>
<dbReference type="AlphaFoldDB" id="A0A1Y6K520"/>
<dbReference type="PANTHER" id="PTHR10584:SF166">
    <property type="entry name" value="RIBOKINASE"/>
    <property type="match status" value="1"/>
</dbReference>
<organism evidence="4 5">
    <name type="scientific">Candidatus Brevifilum fermentans</name>
    <dbReference type="NCBI Taxonomy" id="1986204"/>
    <lineage>
        <taxon>Bacteria</taxon>
        <taxon>Bacillati</taxon>
        <taxon>Chloroflexota</taxon>
        <taxon>Anaerolineae</taxon>
        <taxon>Anaerolineales</taxon>
        <taxon>Anaerolineaceae</taxon>
        <taxon>Candidatus Brevifilum</taxon>
    </lineage>
</organism>
<reference evidence="5" key="1">
    <citation type="submission" date="2017-05" db="EMBL/GenBank/DDBJ databases">
        <authorList>
            <person name="Kirkegaard R."/>
            <person name="Mcilroy J S."/>
        </authorList>
    </citation>
    <scope>NUCLEOTIDE SEQUENCE [LARGE SCALE GENOMIC DNA]</scope>
</reference>
<gene>
    <name evidence="4" type="primary">adoK</name>
    <name evidence="4" type="ORF">CFX1CAM_1710</name>
</gene>
<dbReference type="EMBL" id="LT859958">
    <property type="protein sequence ID" value="SMX54775.1"/>
    <property type="molecule type" value="Genomic_DNA"/>
</dbReference>
<proteinExistence type="predicted"/>
<accession>A0A1Y6K520</accession>
<evidence type="ECO:0000256" key="2">
    <source>
        <dbReference type="ARBA" id="ARBA00022777"/>
    </source>
</evidence>
<name>A0A1Y6K520_9CHLR</name>
<dbReference type="SUPFAM" id="SSF53613">
    <property type="entry name" value="Ribokinase-like"/>
    <property type="match status" value="1"/>
</dbReference>
<keyword evidence="1 4" id="KW-0808">Transferase</keyword>
<dbReference type="KEGG" id="abat:CFX1CAM_1710"/>
<keyword evidence="2 4" id="KW-0418">Kinase</keyword>
<dbReference type="InterPro" id="IPR011611">
    <property type="entry name" value="PfkB_dom"/>
</dbReference>
<evidence type="ECO:0000313" key="5">
    <source>
        <dbReference type="Proteomes" id="UP000195514"/>
    </source>
</evidence>
<keyword evidence="5" id="KW-1185">Reference proteome</keyword>
<dbReference type="EC" id="2.7.1.20" evidence="4"/>